<dbReference type="PANTHER" id="PTHR48080:SF3">
    <property type="entry name" value="ENOLASE SUPERFAMILY MEMBER DDB_G0284701"/>
    <property type="match status" value="1"/>
</dbReference>
<evidence type="ECO:0000313" key="7">
    <source>
        <dbReference type="EMBL" id="MFB9212684.1"/>
    </source>
</evidence>
<gene>
    <name evidence="7" type="ORF">ACFFUR_12790</name>
</gene>
<dbReference type="SMART" id="SM00922">
    <property type="entry name" value="MR_MLE"/>
    <property type="match status" value="1"/>
</dbReference>
<comment type="caution">
    <text evidence="7">The sequence shown here is derived from an EMBL/GenBank/DDBJ whole genome shotgun (WGS) entry which is preliminary data.</text>
</comment>
<dbReference type="RefSeq" id="WP_290247545.1">
    <property type="nucleotide sequence ID" value="NZ_JAUFQT010000001.1"/>
</dbReference>
<dbReference type="InterPro" id="IPR034593">
    <property type="entry name" value="DgoD-like"/>
</dbReference>
<evidence type="ECO:0000259" key="6">
    <source>
        <dbReference type="SMART" id="SM00922"/>
    </source>
</evidence>
<dbReference type="PANTHER" id="PTHR48080">
    <property type="entry name" value="D-GALACTONATE DEHYDRATASE-RELATED"/>
    <property type="match status" value="1"/>
</dbReference>
<evidence type="ECO:0000256" key="3">
    <source>
        <dbReference type="ARBA" id="ARBA00022842"/>
    </source>
</evidence>
<dbReference type="InterPro" id="IPR036849">
    <property type="entry name" value="Enolase-like_C_sf"/>
</dbReference>
<feature type="domain" description="Mandelate racemase/muconate lactonizing enzyme C-terminal" evidence="6">
    <location>
        <begin position="136"/>
        <end position="225"/>
    </location>
</feature>
<dbReference type="EMBL" id="JBHMEW010000063">
    <property type="protein sequence ID" value="MFB9212684.1"/>
    <property type="molecule type" value="Genomic_DNA"/>
</dbReference>
<keyword evidence="3 5" id="KW-0460">Magnesium</keyword>
<dbReference type="SFLD" id="SFLDG00180">
    <property type="entry name" value="muconate_cycloisomerase"/>
    <property type="match status" value="1"/>
</dbReference>
<name>A0ABV5J9T7_9BACT</name>
<comment type="similarity">
    <text evidence="1 5">Belongs to the mandelate racemase/muconate lactonizing enzyme family.</text>
</comment>
<evidence type="ECO:0000256" key="2">
    <source>
        <dbReference type="ARBA" id="ARBA00022723"/>
    </source>
</evidence>
<dbReference type="Pfam" id="PF13378">
    <property type="entry name" value="MR_MLE_C"/>
    <property type="match status" value="1"/>
</dbReference>
<proteinExistence type="inferred from homology"/>
<dbReference type="Gene3D" id="3.20.20.120">
    <property type="entry name" value="Enolase-like C-terminal domain"/>
    <property type="match status" value="1"/>
</dbReference>
<accession>A0ABV5J9T7</accession>
<keyword evidence="4 5" id="KW-0413">Isomerase</keyword>
<organism evidence="7 8">
    <name type="scientific">Echinicola jeungdonensis</name>
    <dbReference type="NCBI Taxonomy" id="709343"/>
    <lineage>
        <taxon>Bacteria</taxon>
        <taxon>Pseudomonadati</taxon>
        <taxon>Bacteroidota</taxon>
        <taxon>Cytophagia</taxon>
        <taxon>Cytophagales</taxon>
        <taxon>Cyclobacteriaceae</taxon>
        <taxon>Echinicola</taxon>
    </lineage>
</organism>
<dbReference type="InterPro" id="IPR029065">
    <property type="entry name" value="Enolase_C-like"/>
</dbReference>
<reference evidence="7 8" key="1">
    <citation type="submission" date="2024-09" db="EMBL/GenBank/DDBJ databases">
        <authorList>
            <person name="Sun Q."/>
            <person name="Mori K."/>
        </authorList>
    </citation>
    <scope>NUCLEOTIDE SEQUENCE [LARGE SCALE GENOMIC DNA]</scope>
    <source>
        <strain evidence="7 8">CECT 7682</strain>
    </source>
</reference>
<dbReference type="SUPFAM" id="SSF54826">
    <property type="entry name" value="Enolase N-terminal domain-like"/>
    <property type="match status" value="1"/>
</dbReference>
<dbReference type="Gene3D" id="3.30.390.10">
    <property type="entry name" value="Enolase-like, N-terminal domain"/>
    <property type="match status" value="1"/>
</dbReference>
<evidence type="ECO:0000256" key="1">
    <source>
        <dbReference type="ARBA" id="ARBA00008031"/>
    </source>
</evidence>
<comment type="cofactor">
    <cofactor evidence="5">
        <name>Mg(2+)</name>
        <dbReference type="ChEBI" id="CHEBI:18420"/>
    </cofactor>
    <text evidence="5">Binds 1 Mg(2+) ion per subunit.</text>
</comment>
<dbReference type="InterPro" id="IPR029017">
    <property type="entry name" value="Enolase-like_N"/>
</dbReference>
<dbReference type="InterPro" id="IPR013342">
    <property type="entry name" value="Mandelate_racemase_C"/>
</dbReference>
<evidence type="ECO:0000256" key="4">
    <source>
        <dbReference type="ARBA" id="ARBA00023235"/>
    </source>
</evidence>
<keyword evidence="8" id="KW-1185">Reference proteome</keyword>
<dbReference type="CDD" id="cd03319">
    <property type="entry name" value="L-Ala-DL-Glu_epimerase"/>
    <property type="match status" value="1"/>
</dbReference>
<dbReference type="InterPro" id="IPR034603">
    <property type="entry name" value="Dipeptide_epimerase"/>
</dbReference>
<protein>
    <recommendedName>
        <fullName evidence="5">Dipeptide epimerase</fullName>
        <ecNumber evidence="5">5.1.1.-</ecNumber>
    </recommendedName>
</protein>
<dbReference type="Pfam" id="PF02746">
    <property type="entry name" value="MR_MLE_N"/>
    <property type="match status" value="1"/>
</dbReference>
<dbReference type="EC" id="5.1.1.-" evidence="5"/>
<sequence length="337" mass="38066">MKLQVLVKELFLKHTFTISFLSRDAQDTLIVSLDDGNYFGLGEATTNPYYGATLDNMKACLEKAKPIVEEMKWKNPEELWDKTREIFVDNPFAHCALDMAAWDWYAKSKSKKLYELLELDPRKIPTTNFTIGIDTIPKMIQKMQEFQWPLYKIKLGTDHDLEIVKELRKHTGAAFRIDANCAWTAEQAIAYSDELKKLNVEFMEQPLASEDWEGMKEVFQHSKLPVIADESCITEVDVEKCHGHFHGINVKLVKCGGISPALRMLYKAKKLGMKTMIGCMTESSVGVSAIAHLAPLLDYVDMDGAMLLENDIAKGVIIRPDQVIFPEGSGIGAELLE</sequence>
<evidence type="ECO:0000256" key="5">
    <source>
        <dbReference type="RuleBase" id="RU366006"/>
    </source>
</evidence>
<dbReference type="InterPro" id="IPR013341">
    <property type="entry name" value="Mandelate_racemase_N_dom"/>
</dbReference>
<keyword evidence="2 5" id="KW-0479">Metal-binding</keyword>
<dbReference type="PROSITE" id="PS00909">
    <property type="entry name" value="MR_MLE_2"/>
    <property type="match status" value="1"/>
</dbReference>
<dbReference type="SFLD" id="SFLDS00001">
    <property type="entry name" value="Enolase"/>
    <property type="match status" value="1"/>
</dbReference>
<dbReference type="InterPro" id="IPR018110">
    <property type="entry name" value="Mandel_Rmase/mucon_lact_enz_CS"/>
</dbReference>
<evidence type="ECO:0000313" key="8">
    <source>
        <dbReference type="Proteomes" id="UP001589654"/>
    </source>
</evidence>
<dbReference type="SUPFAM" id="SSF51604">
    <property type="entry name" value="Enolase C-terminal domain-like"/>
    <property type="match status" value="1"/>
</dbReference>
<dbReference type="Proteomes" id="UP001589654">
    <property type="component" value="Unassembled WGS sequence"/>
</dbReference>